<comment type="caution">
    <text evidence="2">The sequence shown here is derived from an EMBL/GenBank/DDBJ whole genome shotgun (WGS) entry which is preliminary data.</text>
</comment>
<dbReference type="SUPFAM" id="SSF50891">
    <property type="entry name" value="Cyclophilin-like"/>
    <property type="match status" value="1"/>
</dbReference>
<dbReference type="Gene3D" id="2.40.100.20">
    <property type="match status" value="1"/>
</dbReference>
<proteinExistence type="predicted"/>
<accession>A0A2T5IKF0</accession>
<dbReference type="Proteomes" id="UP000244161">
    <property type="component" value="Unassembled WGS sequence"/>
</dbReference>
<dbReference type="InterPro" id="IPR029000">
    <property type="entry name" value="Cyclophilin-like_dom_sf"/>
</dbReference>
<evidence type="ECO:0000313" key="3">
    <source>
        <dbReference type="Proteomes" id="UP000244161"/>
    </source>
</evidence>
<feature type="domain" description="Cyclophilin-like" evidence="1">
    <location>
        <begin position="6"/>
        <end position="114"/>
    </location>
</feature>
<dbReference type="Pfam" id="PF18050">
    <property type="entry name" value="Cyclophil_like2"/>
    <property type="match status" value="1"/>
</dbReference>
<evidence type="ECO:0000259" key="1">
    <source>
        <dbReference type="Pfam" id="PF18050"/>
    </source>
</evidence>
<gene>
    <name evidence="2" type="ORF">C8U37_10958</name>
</gene>
<keyword evidence="3" id="KW-1185">Reference proteome</keyword>
<organism evidence="2 3">
    <name type="scientific">Trichococcus patagoniensis</name>
    <dbReference type="NCBI Taxonomy" id="382641"/>
    <lineage>
        <taxon>Bacteria</taxon>
        <taxon>Bacillati</taxon>
        <taxon>Bacillota</taxon>
        <taxon>Bacilli</taxon>
        <taxon>Lactobacillales</taxon>
        <taxon>Carnobacteriaceae</taxon>
        <taxon>Trichococcus</taxon>
    </lineage>
</organism>
<dbReference type="RefSeq" id="WP_108032642.1">
    <property type="nucleotide sequence ID" value="NZ_QAOM01000009.1"/>
</dbReference>
<name>A0A2T5IKF0_9LACT</name>
<dbReference type="InterPro" id="IPR041183">
    <property type="entry name" value="Cyclophilin-like"/>
</dbReference>
<dbReference type="EMBL" id="QAOM01000009">
    <property type="protein sequence ID" value="PTQ84291.1"/>
    <property type="molecule type" value="Genomic_DNA"/>
</dbReference>
<protein>
    <recommendedName>
        <fullName evidence="1">Cyclophilin-like domain-containing protein</fullName>
    </recommendedName>
</protein>
<dbReference type="OrthoDB" id="9801466at2"/>
<sequence>MSKILLTVNGETFRATLESNHAVEAFLNRLPIVIKMNEMNGNEKYYDFSEGFPTESERVDRVKSGELMLFGSNTLVLFYKNFSTAYTYTRLGALDNLSNLAKVLGRKDVSVKIEQE</sequence>
<dbReference type="AlphaFoldDB" id="A0A2T5IKF0"/>
<reference evidence="2 3" key="1">
    <citation type="submission" date="2018-04" db="EMBL/GenBank/DDBJ databases">
        <title>Genomic Encyclopedia of Archaeal and Bacterial Type Strains, Phase II (KMG-II): from individual species to whole genera.</title>
        <authorList>
            <person name="Goeker M."/>
        </authorList>
    </citation>
    <scope>NUCLEOTIDE SEQUENCE [LARGE SCALE GENOMIC DNA]</scope>
    <source>
        <strain evidence="2 3">DSM 18806</strain>
    </source>
</reference>
<evidence type="ECO:0000313" key="2">
    <source>
        <dbReference type="EMBL" id="PTQ84291.1"/>
    </source>
</evidence>